<dbReference type="AlphaFoldDB" id="A0A2H5FM36"/>
<proteinExistence type="predicted"/>
<dbReference type="InterPro" id="IPR050900">
    <property type="entry name" value="Transposase_IS3/IS150/IS904"/>
</dbReference>
<name>A0A2H5FM36_9GAMM</name>
<dbReference type="PANTHER" id="PTHR46889">
    <property type="entry name" value="TRANSPOSASE INSF FOR INSERTION SEQUENCE IS3B-RELATED"/>
    <property type="match status" value="1"/>
</dbReference>
<dbReference type="PANTHER" id="PTHR46889:SF4">
    <property type="entry name" value="TRANSPOSASE INSO FOR INSERTION SEQUENCE ELEMENT IS911B-RELATED"/>
    <property type="match status" value="1"/>
</dbReference>
<sequence>MAIQCNKPSDWVIHSSERRSQHWSNIYQTLLKEDGFIFCISGSDNCYENAGMESFYHIFKIEVINN</sequence>
<evidence type="ECO:0000313" key="1">
    <source>
        <dbReference type="EMBL" id="AUH72616.1"/>
    </source>
</evidence>
<keyword evidence="2" id="KW-1185">Reference proteome</keyword>
<protein>
    <submittedName>
        <fullName evidence="1">Uncharacterized protein</fullName>
    </submittedName>
</protein>
<reference evidence="1 2" key="1">
    <citation type="submission" date="2017-12" db="EMBL/GenBank/DDBJ databases">
        <title>Legionella sainthelensi LA01-117, whole genome sequence of a clinical isolate from New Zealand.</title>
        <authorList>
            <person name="Cree S.L."/>
            <person name="Slow S."/>
            <person name="Kennedy M.A."/>
            <person name="Murdoch D.R."/>
            <person name="Biggs P.J."/>
            <person name="Anderson T."/>
        </authorList>
    </citation>
    <scope>NUCLEOTIDE SEQUENCE [LARGE SCALE GENOMIC DNA]</scope>
    <source>
        <strain evidence="1 2">LA01-117</strain>
    </source>
</reference>
<dbReference type="Proteomes" id="UP000234343">
    <property type="component" value="Chromosome"/>
</dbReference>
<gene>
    <name evidence="1" type="ORF">CAB17_11550</name>
</gene>
<dbReference type="RefSeq" id="WP_101900225.1">
    <property type="nucleotide sequence ID" value="NZ_CP025491.2"/>
</dbReference>
<evidence type="ECO:0000313" key="2">
    <source>
        <dbReference type="Proteomes" id="UP000234343"/>
    </source>
</evidence>
<dbReference type="EMBL" id="CP025491">
    <property type="protein sequence ID" value="AUH72616.1"/>
    <property type="molecule type" value="Genomic_DNA"/>
</dbReference>
<accession>A0A2H5FM36</accession>
<organism evidence="1 2">
    <name type="scientific">Legionella sainthelensi</name>
    <dbReference type="NCBI Taxonomy" id="28087"/>
    <lineage>
        <taxon>Bacteria</taxon>
        <taxon>Pseudomonadati</taxon>
        <taxon>Pseudomonadota</taxon>
        <taxon>Gammaproteobacteria</taxon>
        <taxon>Legionellales</taxon>
        <taxon>Legionellaceae</taxon>
        <taxon>Legionella</taxon>
    </lineage>
</organism>
<dbReference type="KEGG" id="lsh:CAB17_11550"/>